<protein>
    <submittedName>
        <fullName evidence="3">Uncharacterized protein</fullName>
    </submittedName>
</protein>
<reference evidence="3" key="1">
    <citation type="submission" date="2021-01" db="EMBL/GenBank/DDBJ databases">
        <authorList>
            <person name="Corre E."/>
            <person name="Pelletier E."/>
            <person name="Niang G."/>
            <person name="Scheremetjew M."/>
            <person name="Finn R."/>
            <person name="Kale V."/>
            <person name="Holt S."/>
            <person name="Cochrane G."/>
            <person name="Meng A."/>
            <person name="Brown T."/>
            <person name="Cohen L."/>
        </authorList>
    </citation>
    <scope>NUCLEOTIDE SEQUENCE</scope>
    <source>
        <strain evidence="3">MM31A-1</strain>
    </source>
</reference>
<dbReference type="AlphaFoldDB" id="A0A7S3QDB6"/>
<dbReference type="EMBL" id="HBIO01024124">
    <property type="protein sequence ID" value="CAE0473692.1"/>
    <property type="molecule type" value="Transcribed_RNA"/>
</dbReference>
<evidence type="ECO:0000313" key="3">
    <source>
        <dbReference type="EMBL" id="CAE0473692.1"/>
    </source>
</evidence>
<sequence length="211" mass="23929">MMRKLKATISLESTLDKILFSVTICLTVILFMTLYTWWRKRKTRRIGLHKSAGGVIKEIESSTEKEEETKAVKYPIITIIQKSKSSGSGDEHSIASSNISSLYDTQSQLHDQSWFEEAKQMNDMMEEVKRIRQAESGLIPLDRSEEAPFYVSNSASETWKNKSSQQSISILLPPRNKSPAASNIVGDVELEQNDSRDDDDDLDPRRTVISI</sequence>
<evidence type="ECO:0000256" key="2">
    <source>
        <dbReference type="SAM" id="Phobius"/>
    </source>
</evidence>
<proteinExistence type="predicted"/>
<keyword evidence="2" id="KW-0472">Membrane</keyword>
<keyword evidence="2" id="KW-1133">Transmembrane helix</keyword>
<accession>A0A7S3QDB6</accession>
<organism evidence="3">
    <name type="scientific">Chaetoceros debilis</name>
    <dbReference type="NCBI Taxonomy" id="122233"/>
    <lineage>
        <taxon>Eukaryota</taxon>
        <taxon>Sar</taxon>
        <taxon>Stramenopiles</taxon>
        <taxon>Ochrophyta</taxon>
        <taxon>Bacillariophyta</taxon>
        <taxon>Coscinodiscophyceae</taxon>
        <taxon>Chaetocerotophycidae</taxon>
        <taxon>Chaetocerotales</taxon>
        <taxon>Chaetocerotaceae</taxon>
        <taxon>Chaetoceros</taxon>
    </lineage>
</organism>
<feature type="region of interest" description="Disordered" evidence="1">
    <location>
        <begin position="173"/>
        <end position="211"/>
    </location>
</feature>
<name>A0A7S3QDB6_9STRA</name>
<feature type="compositionally biased region" description="Acidic residues" evidence="1">
    <location>
        <begin position="188"/>
        <end position="202"/>
    </location>
</feature>
<gene>
    <name evidence="3" type="ORF">CDEB00056_LOCUS18545</name>
</gene>
<feature type="transmembrane region" description="Helical" evidence="2">
    <location>
        <begin position="18"/>
        <end position="38"/>
    </location>
</feature>
<evidence type="ECO:0000256" key="1">
    <source>
        <dbReference type="SAM" id="MobiDB-lite"/>
    </source>
</evidence>
<keyword evidence="2" id="KW-0812">Transmembrane</keyword>